<gene>
    <name evidence="1" type="ORF">IMF26_01480</name>
</gene>
<sequence length="421" mass="46574">MVSHQDIVFDCDEVAFKNGVRPGDTLRQAKLACPSCHVVRVTDRNAIHLKGILDILAKTTPYIEPDEDENGVFVGLTRGDPVKHIMNLMDRRYFLAIAGNSRSKFLAKASSGWFLKKYLKNQKIFPGKKEWGSVDVGSGYVLISIDHGKEKNFSAHLPLTEMWTAPPEVVSTLYSLGFKSLEDIQGIAVEELSRHVGEWAGLLKEWAFGKDFSHVRPLYPPPFVIKEINFQDPVSAIGIEALEPVLREISEDFLRKGIGFKAMTLSLSGDFGIVSGEKRLVRPICSIDSVKMITKALLDEIQSKVKKSPGDNQGLFCSISSVSLKIFDTAQVSATPLPLFWSLQEKHEKTNKIPASLELVLLGLEEKYGDNAVNLGCTGARGGIFKPEILRREKMLSLWDPVRIAGAAPCIFSSEKSEAIS</sequence>
<reference evidence="1" key="1">
    <citation type="submission" date="2020-10" db="EMBL/GenBank/DDBJ databases">
        <authorList>
            <person name="Kadnikov V."/>
            <person name="Beletsky A.V."/>
            <person name="Mardanov A.V."/>
            <person name="Karnachuk O.V."/>
            <person name="Ravin N.V."/>
        </authorList>
    </citation>
    <scope>NUCLEOTIDE SEQUENCE</scope>
    <source>
        <strain evidence="1">Bu02</strain>
    </source>
</reference>
<dbReference type="EMBL" id="CP062796">
    <property type="protein sequence ID" value="QUL98779.1"/>
    <property type="molecule type" value="Genomic_DNA"/>
</dbReference>
<organism evidence="1">
    <name type="scientific">Candidatus Fermentithermobacillus carboniphilus</name>
    <dbReference type="NCBI Taxonomy" id="3085328"/>
    <lineage>
        <taxon>Bacteria</taxon>
        <taxon>Bacillati</taxon>
        <taxon>Bacillota</taxon>
        <taxon>Candidatus Fermentithermobacillia</taxon>
        <taxon>Candidatus Fermentithermobacillales</taxon>
        <taxon>Candidatus Fermentithermobacillaceae</taxon>
        <taxon>Candidatus Fermentithermobacillus</taxon>
    </lineage>
</organism>
<dbReference type="InterPro" id="IPR043502">
    <property type="entry name" value="DNA/RNA_pol_sf"/>
</dbReference>
<accession>A0AAT9LCH5</accession>
<proteinExistence type="predicted"/>
<dbReference type="SUPFAM" id="SSF56672">
    <property type="entry name" value="DNA/RNA polymerases"/>
    <property type="match status" value="1"/>
</dbReference>
<protein>
    <submittedName>
        <fullName evidence="1">Uncharacterized protein</fullName>
    </submittedName>
</protein>
<dbReference type="AlphaFoldDB" id="A0AAT9LCH5"/>
<dbReference type="KEGG" id="fcz:IMF26_01480"/>
<name>A0AAT9LCH5_9FIRM</name>
<reference evidence="1" key="2">
    <citation type="journal article" date="2023" name="Biology">
        <title>Prokaryotic Life Associated with Coal-Fire Gas Vents Revealed by Metagenomics.</title>
        <authorList>
            <person name="Kadnikov V.V."/>
            <person name="Mardanov A.V."/>
            <person name="Beletsky A.V."/>
            <person name="Karnachuk O.V."/>
            <person name="Ravin N.V."/>
        </authorList>
    </citation>
    <scope>NUCLEOTIDE SEQUENCE</scope>
    <source>
        <strain evidence="1">Bu02</strain>
    </source>
</reference>
<evidence type="ECO:0000313" key="1">
    <source>
        <dbReference type="EMBL" id="QUL98779.1"/>
    </source>
</evidence>